<proteinExistence type="predicted"/>
<protein>
    <submittedName>
        <fullName evidence="1">Winged helix DNA-binding domain-containing protein</fullName>
    </submittedName>
</protein>
<gene>
    <name evidence="1" type="ORF">ACIBG2_28430</name>
</gene>
<dbReference type="GO" id="GO:0003677">
    <property type="term" value="F:DNA binding"/>
    <property type="evidence" value="ECO:0007669"/>
    <property type="project" value="UniProtKB-KW"/>
</dbReference>
<comment type="caution">
    <text evidence="1">The sequence shown here is derived from an EMBL/GenBank/DDBJ whole genome shotgun (WGS) entry which is preliminary data.</text>
</comment>
<evidence type="ECO:0000313" key="2">
    <source>
        <dbReference type="Proteomes" id="UP001612741"/>
    </source>
</evidence>
<keyword evidence="2" id="KW-1185">Reference proteome</keyword>
<dbReference type="EMBL" id="JBITGY010000008">
    <property type="protein sequence ID" value="MFI6501335.1"/>
    <property type="molecule type" value="Genomic_DNA"/>
</dbReference>
<dbReference type="PANTHER" id="PTHR38479:SF2">
    <property type="entry name" value="WINGED HELIX DNA-BINDING DOMAIN-CONTAINING PROTEIN"/>
    <property type="match status" value="1"/>
</dbReference>
<organism evidence="1 2">
    <name type="scientific">Nonomuraea typhae</name>
    <dbReference type="NCBI Taxonomy" id="2603600"/>
    <lineage>
        <taxon>Bacteria</taxon>
        <taxon>Bacillati</taxon>
        <taxon>Actinomycetota</taxon>
        <taxon>Actinomycetes</taxon>
        <taxon>Streptosporangiales</taxon>
        <taxon>Streptosporangiaceae</taxon>
        <taxon>Nonomuraea</taxon>
    </lineage>
</organism>
<evidence type="ECO:0000313" key="1">
    <source>
        <dbReference type="EMBL" id="MFI6501335.1"/>
    </source>
</evidence>
<dbReference type="PANTHER" id="PTHR38479">
    <property type="entry name" value="LMO0824 PROTEIN"/>
    <property type="match status" value="1"/>
</dbReference>
<dbReference type="RefSeq" id="WP_397085828.1">
    <property type="nucleotide sequence ID" value="NZ_JBITGY010000008.1"/>
</dbReference>
<accession>A0ABW7Z0F6</accession>
<dbReference type="Proteomes" id="UP001612741">
    <property type="component" value="Unassembled WGS sequence"/>
</dbReference>
<sequence>MTSIDLRTLNRTLLERHFLIDRTDRSAHDVIRHLVALQGQEPNWPHVGLWSRVAGFRCDDLEALVRDRSVVRSTMLRRTMHLADAEDFAWLRPSVRSIVEVALTHPYYADDLTGVDAAELARAGRDALAGRALTRKALGEALAGRFPVKVTRRLADAVELLVPLVHLPPAAAWGRWGSPLGIEVSLAEEWMGRPLEDGPRLETLVLRYLAAFGPASVMDIQSWAGVTRLREVVDGLRLRVYRGPDGKELYDLPDAPIADPGRPVPVRFLPAFDVALLGHRDRSRVICEEYRRRYAKGASGGVPMFLVDGFVRGTWTVAGQDLVVRPLAPLSARERDEVEEEAGHLLSFIGGDRLSFA</sequence>
<dbReference type="Pfam" id="PF06224">
    <property type="entry name" value="AlkZ-like"/>
    <property type="match status" value="1"/>
</dbReference>
<reference evidence="1 2" key="1">
    <citation type="submission" date="2024-10" db="EMBL/GenBank/DDBJ databases">
        <title>The Natural Products Discovery Center: Release of the First 8490 Sequenced Strains for Exploring Actinobacteria Biosynthetic Diversity.</title>
        <authorList>
            <person name="Kalkreuter E."/>
            <person name="Kautsar S.A."/>
            <person name="Yang D."/>
            <person name="Bader C.D."/>
            <person name="Teijaro C.N."/>
            <person name="Fluegel L."/>
            <person name="Davis C.M."/>
            <person name="Simpson J.R."/>
            <person name="Lauterbach L."/>
            <person name="Steele A.D."/>
            <person name="Gui C."/>
            <person name="Meng S."/>
            <person name="Li G."/>
            <person name="Viehrig K."/>
            <person name="Ye F."/>
            <person name="Su P."/>
            <person name="Kiefer A.F."/>
            <person name="Nichols A."/>
            <person name="Cepeda A.J."/>
            <person name="Yan W."/>
            <person name="Fan B."/>
            <person name="Jiang Y."/>
            <person name="Adhikari A."/>
            <person name="Zheng C.-J."/>
            <person name="Schuster L."/>
            <person name="Cowan T.M."/>
            <person name="Smanski M.J."/>
            <person name="Chevrette M.G."/>
            <person name="De Carvalho L.P.S."/>
            <person name="Shen B."/>
        </authorList>
    </citation>
    <scope>NUCLEOTIDE SEQUENCE [LARGE SCALE GENOMIC DNA]</scope>
    <source>
        <strain evidence="1 2">NPDC050545</strain>
    </source>
</reference>
<dbReference type="InterPro" id="IPR009351">
    <property type="entry name" value="AlkZ-like"/>
</dbReference>
<name>A0ABW7Z0F6_9ACTN</name>
<keyword evidence="1" id="KW-0238">DNA-binding</keyword>